<reference evidence="2" key="2">
    <citation type="submission" date="2016-02" db="EMBL/GenBank/DDBJ databases">
        <title>Draft genome sequence of five rapidly growing Mycobacterium species.</title>
        <authorList>
            <person name="Katahira K."/>
            <person name="Gotou Y."/>
            <person name="Iida K."/>
            <person name="Ogura Y."/>
            <person name="Hayashi T."/>
        </authorList>
    </citation>
    <scope>NUCLEOTIDE SEQUENCE [LARGE SCALE GENOMIC DNA]</scope>
    <source>
        <strain evidence="2">JCM15654</strain>
    </source>
</reference>
<dbReference type="AlphaFoldDB" id="A0A100VYE6"/>
<sequence>MIDAIDESADGNAVIVGSDGPSGALRLLDAAESSPRMAASLVGMSRTLTTWPQLDDEVQLGATMVADADRRIGIGEPPAPGRVRTDVGATLDERARLSPDHAGSLRDLQYSFRQLTATERDASQALVLRLFCAPRRTVRSRRRPLPLVHEPLHG</sequence>
<gene>
    <name evidence="1" type="ORF">RMCB_2410</name>
</gene>
<organism evidence="1 2">
    <name type="scientific">Mycolicibacterium brisbanense</name>
    <dbReference type="NCBI Taxonomy" id="146020"/>
    <lineage>
        <taxon>Bacteria</taxon>
        <taxon>Bacillati</taxon>
        <taxon>Actinomycetota</taxon>
        <taxon>Actinomycetes</taxon>
        <taxon>Mycobacteriales</taxon>
        <taxon>Mycobacteriaceae</taxon>
        <taxon>Mycolicibacterium</taxon>
    </lineage>
</organism>
<keyword evidence="2" id="KW-1185">Reference proteome</keyword>
<name>A0A100VYE6_9MYCO</name>
<dbReference type="Proteomes" id="UP000069620">
    <property type="component" value="Unassembled WGS sequence"/>
</dbReference>
<reference evidence="2" key="1">
    <citation type="journal article" date="2016" name="Genome Announc.">
        <title>Draft Genome Sequences of Five Rapidly Growing Mycobacterium Species, M. thermoresistibile, M. fortuitum subsp. acetamidolyticum, M. canariasense, M. brisbanense, and M. novocastrense.</title>
        <authorList>
            <person name="Katahira K."/>
            <person name="Ogura Y."/>
            <person name="Gotoh Y."/>
            <person name="Hayashi T."/>
        </authorList>
    </citation>
    <scope>NUCLEOTIDE SEQUENCE [LARGE SCALE GENOMIC DNA]</scope>
    <source>
        <strain evidence="2">JCM15654</strain>
    </source>
</reference>
<proteinExistence type="predicted"/>
<dbReference type="RefSeq" id="WP_062828952.1">
    <property type="nucleotide sequence ID" value="NZ_BCSX01000022.1"/>
</dbReference>
<protein>
    <submittedName>
        <fullName evidence="1">ThiF family protein</fullName>
    </submittedName>
</protein>
<evidence type="ECO:0000313" key="2">
    <source>
        <dbReference type="Proteomes" id="UP000069620"/>
    </source>
</evidence>
<comment type="caution">
    <text evidence="1">The sequence shown here is derived from an EMBL/GenBank/DDBJ whole genome shotgun (WGS) entry which is preliminary data.</text>
</comment>
<dbReference type="EMBL" id="BCSX01000022">
    <property type="protein sequence ID" value="GAS88314.1"/>
    <property type="molecule type" value="Genomic_DNA"/>
</dbReference>
<accession>A0A100VYE6</accession>
<dbReference type="STRING" id="146020.RMCB_2410"/>
<evidence type="ECO:0000313" key="1">
    <source>
        <dbReference type="EMBL" id="GAS88314.1"/>
    </source>
</evidence>